<sequence length="86" mass="9525">MSVVFSTLTIHSFDMTNGICEPATTENGPLRYYLGFFALQSNRANNVQLRLLSQLSGGKHPYLSMGANINSRDLEVTTSLHYVAKD</sequence>
<dbReference type="AlphaFoldDB" id="A0A8A1LCV2"/>
<dbReference type="VEuPathDB" id="FungiDB:I7I53_07810"/>
<accession>A0A8A1LCV2</accession>
<proteinExistence type="predicted"/>
<organism evidence="1 2">
    <name type="scientific">Ajellomyces capsulatus (strain H88)</name>
    <name type="common">Darling's disease fungus</name>
    <name type="synonym">Histoplasma capsulatum</name>
    <dbReference type="NCBI Taxonomy" id="544711"/>
    <lineage>
        <taxon>Eukaryota</taxon>
        <taxon>Fungi</taxon>
        <taxon>Dikarya</taxon>
        <taxon>Ascomycota</taxon>
        <taxon>Pezizomycotina</taxon>
        <taxon>Eurotiomycetes</taxon>
        <taxon>Eurotiomycetidae</taxon>
        <taxon>Onygenales</taxon>
        <taxon>Ajellomycetaceae</taxon>
        <taxon>Histoplasma</taxon>
    </lineage>
</organism>
<evidence type="ECO:0000313" key="1">
    <source>
        <dbReference type="EMBL" id="QSS52238.1"/>
    </source>
</evidence>
<reference evidence="1" key="1">
    <citation type="submission" date="2021-01" db="EMBL/GenBank/DDBJ databases">
        <title>Chromosome-level genome assembly of a human fungal pathogen reveals clustering of transcriptionally co-regulated genes.</title>
        <authorList>
            <person name="Voorhies M."/>
            <person name="Cohen S."/>
            <person name="Shea T.P."/>
            <person name="Petrus S."/>
            <person name="Munoz J.F."/>
            <person name="Poplawski S."/>
            <person name="Goldman W.E."/>
            <person name="Michael T."/>
            <person name="Cuomo C.A."/>
            <person name="Sil A."/>
            <person name="Beyhan S."/>
        </authorList>
    </citation>
    <scope>NUCLEOTIDE SEQUENCE</scope>
    <source>
        <strain evidence="1">H88</strain>
    </source>
</reference>
<dbReference type="Proteomes" id="UP000663419">
    <property type="component" value="Chromosome 2"/>
</dbReference>
<protein>
    <submittedName>
        <fullName evidence="1">Uncharacterized protein</fullName>
    </submittedName>
</protein>
<dbReference type="EMBL" id="CP069103">
    <property type="protein sequence ID" value="QSS52238.1"/>
    <property type="molecule type" value="Genomic_DNA"/>
</dbReference>
<evidence type="ECO:0000313" key="2">
    <source>
        <dbReference type="Proteomes" id="UP000663419"/>
    </source>
</evidence>
<name>A0A8A1LCV2_AJEC8</name>
<gene>
    <name evidence="1" type="ORF">I7I53_07810</name>
</gene>